<evidence type="ECO:0000313" key="3">
    <source>
        <dbReference type="Proteomes" id="UP000006502"/>
    </source>
</evidence>
<sequence length="134" mass="15192">MAFSFSGILASVAILATGITTNVVVFSTYQAGGGKALVDFDNIPDSFKEAGGYQGDDPELKQQYLNYRQWGTSVLWYLYTANCPEENKLDDKKKQQCKEHRDKYPNAPEVKSKSKDINILRSYYESFTKKKQDP</sequence>
<feature type="region of interest" description="Disordered" evidence="1">
    <location>
        <begin position="89"/>
        <end position="115"/>
    </location>
</feature>
<dbReference type="HOGENOM" id="CLU_157200_0_0_14"/>
<dbReference type="Proteomes" id="UP000006502">
    <property type="component" value="Chromosome"/>
</dbReference>
<reference evidence="3" key="2">
    <citation type="submission" date="2012-07" db="EMBL/GenBank/DDBJ databases">
        <title>Complete genome sequence of 'Candidatus Mycoplasma haemolamae'.</title>
        <authorList>
            <person name="Guimaraes A.M.S."/>
            <person name="Toth B."/>
            <person name="Santos A.P."/>
            <person name="Nascimento N.C."/>
            <person name="Sojka J.E."/>
            <person name="Messick J.B."/>
        </authorList>
    </citation>
    <scope>NUCLEOTIDE SEQUENCE [LARGE SCALE GENOMIC DNA]</scope>
    <source>
        <strain evidence="3">Purdue</strain>
    </source>
</reference>
<dbReference type="EMBL" id="CP003731">
    <property type="protein sequence ID" value="AFO52456.1"/>
    <property type="molecule type" value="Genomic_DNA"/>
</dbReference>
<proteinExistence type="predicted"/>
<accession>I7CH20</accession>
<gene>
    <name evidence="2" type="ordered locus">MHLP_04380</name>
</gene>
<evidence type="ECO:0000256" key="1">
    <source>
        <dbReference type="SAM" id="MobiDB-lite"/>
    </source>
</evidence>
<dbReference type="PATRIC" id="fig|1212765.3.peg.997"/>
<evidence type="ECO:0000313" key="2">
    <source>
        <dbReference type="EMBL" id="AFO52456.1"/>
    </source>
</evidence>
<organism evidence="2 3">
    <name type="scientific">Mycoplasma haematolamae (strain Purdue)</name>
    <dbReference type="NCBI Taxonomy" id="1212765"/>
    <lineage>
        <taxon>Bacteria</taxon>
        <taxon>Bacillati</taxon>
        <taxon>Mycoplasmatota</taxon>
        <taxon>Mollicutes</taxon>
        <taxon>Mycoplasmataceae</taxon>
        <taxon>Mycoplasma</taxon>
    </lineage>
</organism>
<dbReference type="AlphaFoldDB" id="I7CH20"/>
<name>I7CH20_MYCHA</name>
<dbReference type="KEGG" id="mhl:MHLP_04380"/>
<protein>
    <submittedName>
        <fullName evidence="2">Uncharacterized protein</fullName>
    </submittedName>
</protein>
<keyword evidence="3" id="KW-1185">Reference proteome</keyword>
<reference evidence="2 3" key="1">
    <citation type="journal article" date="2012" name="J. Bacteriol.">
        <title>Genome Sequence of "Candidatus Mycoplasma haemolamae" Strain Purdue, a Red Blood Cell Pathogen of Alpacas (Vicugna pacos) and Llamas (Lama glama).</title>
        <authorList>
            <person name="Guimaraes A.M."/>
            <person name="Toth B."/>
            <person name="Santos A.P."/>
            <person name="do Nascimento N.C."/>
            <person name="Kritchevsky J.E."/>
            <person name="Messick J.B."/>
        </authorList>
    </citation>
    <scope>NUCLEOTIDE SEQUENCE [LARGE SCALE GENOMIC DNA]</scope>
    <source>
        <strain evidence="2 3">Purdue</strain>
    </source>
</reference>
<dbReference type="STRING" id="1212765.MHLP_04380"/>